<evidence type="ECO:0000259" key="3">
    <source>
        <dbReference type="PROSITE" id="PS51186"/>
    </source>
</evidence>
<dbReference type="Gene3D" id="3.40.630.30">
    <property type="match status" value="1"/>
</dbReference>
<dbReference type="EC" id="2.3.1.-" evidence="4"/>
<evidence type="ECO:0000313" key="4">
    <source>
        <dbReference type="EMBL" id="MCW2309442.1"/>
    </source>
</evidence>
<comment type="caution">
    <text evidence="4">The sequence shown here is derived from an EMBL/GenBank/DDBJ whole genome shotgun (WGS) entry which is preliminary data.</text>
</comment>
<evidence type="ECO:0000313" key="5">
    <source>
        <dbReference type="Proteomes" id="UP001209755"/>
    </source>
</evidence>
<dbReference type="InterPro" id="IPR000182">
    <property type="entry name" value="GNAT_dom"/>
</dbReference>
<dbReference type="SUPFAM" id="SSF55729">
    <property type="entry name" value="Acyl-CoA N-acyltransferases (Nat)"/>
    <property type="match status" value="1"/>
</dbReference>
<keyword evidence="5" id="KW-1185">Reference proteome</keyword>
<dbReference type="GO" id="GO:0016746">
    <property type="term" value="F:acyltransferase activity"/>
    <property type="evidence" value="ECO:0007669"/>
    <property type="project" value="UniProtKB-KW"/>
</dbReference>
<dbReference type="InterPro" id="IPR050832">
    <property type="entry name" value="Bact_Acetyltransf"/>
</dbReference>
<dbReference type="PANTHER" id="PTHR43877">
    <property type="entry name" value="AMINOALKYLPHOSPHONATE N-ACETYLTRANSFERASE-RELATED-RELATED"/>
    <property type="match status" value="1"/>
</dbReference>
<organism evidence="4 5">
    <name type="scientific">Rhodobium gokarnense</name>
    <dbReference type="NCBI Taxonomy" id="364296"/>
    <lineage>
        <taxon>Bacteria</taxon>
        <taxon>Pseudomonadati</taxon>
        <taxon>Pseudomonadota</taxon>
        <taxon>Alphaproteobacteria</taxon>
        <taxon>Hyphomicrobiales</taxon>
        <taxon>Rhodobiaceae</taxon>
        <taxon>Rhodobium</taxon>
    </lineage>
</organism>
<keyword evidence="1 4" id="KW-0808">Transferase</keyword>
<accession>A0ABT3HGB7</accession>
<evidence type="ECO:0000256" key="2">
    <source>
        <dbReference type="ARBA" id="ARBA00023315"/>
    </source>
</evidence>
<dbReference type="Proteomes" id="UP001209755">
    <property type="component" value="Unassembled WGS sequence"/>
</dbReference>
<evidence type="ECO:0000256" key="1">
    <source>
        <dbReference type="ARBA" id="ARBA00022679"/>
    </source>
</evidence>
<dbReference type="PROSITE" id="PS51186">
    <property type="entry name" value="GNAT"/>
    <property type="match status" value="1"/>
</dbReference>
<protein>
    <submittedName>
        <fullName evidence="4">Acetyltransferase</fullName>
        <ecNumber evidence="4">2.3.1.-</ecNumber>
    </submittedName>
</protein>
<feature type="domain" description="N-acetyltransferase" evidence="3">
    <location>
        <begin position="2"/>
        <end position="153"/>
    </location>
</feature>
<dbReference type="PANTHER" id="PTHR43877:SF5">
    <property type="entry name" value="BLL8307 PROTEIN"/>
    <property type="match status" value="1"/>
</dbReference>
<dbReference type="InterPro" id="IPR016181">
    <property type="entry name" value="Acyl_CoA_acyltransferase"/>
</dbReference>
<dbReference type="Pfam" id="PF00583">
    <property type="entry name" value="Acetyltransf_1"/>
    <property type="match status" value="1"/>
</dbReference>
<keyword evidence="2 4" id="KW-0012">Acyltransferase</keyword>
<reference evidence="5" key="1">
    <citation type="submission" date="2023-07" db="EMBL/GenBank/DDBJ databases">
        <title>Genome sequencing of Purple Non-Sulfur Bacteria from various extreme environments.</title>
        <authorList>
            <person name="Mayer M."/>
        </authorList>
    </citation>
    <scope>NUCLEOTIDE SEQUENCE [LARGE SCALE GENOMIC DNA]</scope>
    <source>
        <strain evidence="5">DSM 17935</strain>
    </source>
</reference>
<name>A0ABT3HGB7_9HYPH</name>
<dbReference type="RefSeq" id="WP_264603020.1">
    <property type="nucleotide sequence ID" value="NZ_JAOQNS010000012.1"/>
</dbReference>
<dbReference type="CDD" id="cd04301">
    <property type="entry name" value="NAT_SF"/>
    <property type="match status" value="1"/>
</dbReference>
<proteinExistence type="predicted"/>
<sequence>MVEIRQDPLEGPEILQLLADHMAFAVETTPLAARHALDVEALRHPSITFWSMWDGAELLGCGALRELDAAHGEVKSMHTVKRHRGRGLAKKMLAHIVAEARTRGYRRLSLETGSFAAFAPAVALYRSAGFTERDAFGDYTAGPLTVFLTLELD</sequence>
<dbReference type="EMBL" id="JAOQNS010000012">
    <property type="protein sequence ID" value="MCW2309442.1"/>
    <property type="molecule type" value="Genomic_DNA"/>
</dbReference>
<gene>
    <name evidence="4" type="ORF">M2319_003796</name>
</gene>